<proteinExistence type="predicted"/>
<feature type="domain" description="AB hydrolase-1" evidence="1">
    <location>
        <begin position="36"/>
        <end position="282"/>
    </location>
</feature>
<organism evidence="2 3">
    <name type="scientific">Wenzhouxiangella sediminis</name>
    <dbReference type="NCBI Taxonomy" id="1792836"/>
    <lineage>
        <taxon>Bacteria</taxon>
        <taxon>Pseudomonadati</taxon>
        <taxon>Pseudomonadota</taxon>
        <taxon>Gammaproteobacteria</taxon>
        <taxon>Chromatiales</taxon>
        <taxon>Wenzhouxiangellaceae</taxon>
        <taxon>Wenzhouxiangella</taxon>
    </lineage>
</organism>
<dbReference type="SUPFAM" id="SSF53474">
    <property type="entry name" value="alpha/beta-Hydrolases"/>
    <property type="match status" value="1"/>
</dbReference>
<gene>
    <name evidence="2" type="ORF">DZC52_11715</name>
</gene>
<keyword evidence="2" id="KW-0378">Hydrolase</keyword>
<dbReference type="GO" id="GO:0016787">
    <property type="term" value="F:hydrolase activity"/>
    <property type="evidence" value="ECO:0007669"/>
    <property type="project" value="UniProtKB-KW"/>
</dbReference>
<dbReference type="Gene3D" id="3.40.50.1820">
    <property type="entry name" value="alpha/beta hydrolase"/>
    <property type="match status" value="1"/>
</dbReference>
<dbReference type="AlphaFoldDB" id="A0A3E1K7S6"/>
<dbReference type="InterPro" id="IPR029058">
    <property type="entry name" value="AB_hydrolase_fold"/>
</dbReference>
<dbReference type="RefSeq" id="WP_116651322.1">
    <property type="nucleotide sequence ID" value="NZ_QUZK01000042.1"/>
</dbReference>
<evidence type="ECO:0000313" key="3">
    <source>
        <dbReference type="Proteomes" id="UP000260351"/>
    </source>
</evidence>
<dbReference type="InterPro" id="IPR000073">
    <property type="entry name" value="AB_hydrolase_1"/>
</dbReference>
<dbReference type="InterPro" id="IPR000639">
    <property type="entry name" value="Epox_hydrolase-like"/>
</dbReference>
<dbReference type="EMBL" id="QUZK01000042">
    <property type="protein sequence ID" value="RFF29737.1"/>
    <property type="molecule type" value="Genomic_DNA"/>
</dbReference>
<dbReference type="PRINTS" id="PR00412">
    <property type="entry name" value="EPOXHYDRLASE"/>
</dbReference>
<comment type="caution">
    <text evidence="2">The sequence shown here is derived from an EMBL/GenBank/DDBJ whole genome shotgun (WGS) entry which is preliminary data.</text>
</comment>
<sequence>MPLVPDKLFPFEPNFHVQSTGHRMHYVDEGPLDGRPVVMVHGNPTWSFYYRNLIEALKGDHRCLAPDHVGMGLSDRPGKSAYDYTMASRVADFGHWLDEVEPEREIDLVVHDWGGAIAMAWAVQHPERVRRIVLLNTWAFTIPPDEPLPFALKFARTGLGGFLINRFNAFSGLATRLATAHRLDREVARGLTAPYRGSPDRRLATLRFVQDIPLKESDAAWPVLAETEKHLDRLAAKPIRFIWGAKDFVFDDRVLNMWREIWPEAEVEYLEDAGHYVLEDAPERVVAGIRQFLGQ</sequence>
<evidence type="ECO:0000259" key="1">
    <source>
        <dbReference type="Pfam" id="PF00561"/>
    </source>
</evidence>
<dbReference type="InterPro" id="IPR050228">
    <property type="entry name" value="Carboxylesterase_BioH"/>
</dbReference>
<dbReference type="Pfam" id="PF00561">
    <property type="entry name" value="Abhydrolase_1"/>
    <property type="match status" value="1"/>
</dbReference>
<dbReference type="OrthoDB" id="9796770at2"/>
<protein>
    <submittedName>
        <fullName evidence="2">Alpha/beta fold hydrolase</fullName>
    </submittedName>
</protein>
<dbReference type="PRINTS" id="PR00111">
    <property type="entry name" value="ABHYDROLASE"/>
</dbReference>
<dbReference type="Proteomes" id="UP000260351">
    <property type="component" value="Unassembled WGS sequence"/>
</dbReference>
<name>A0A3E1K7S6_9GAMM</name>
<dbReference type="PANTHER" id="PTHR43194:SF2">
    <property type="entry name" value="PEROXISOMAL MEMBRANE PROTEIN LPX1"/>
    <property type="match status" value="1"/>
</dbReference>
<keyword evidence="3" id="KW-1185">Reference proteome</keyword>
<dbReference type="PANTHER" id="PTHR43194">
    <property type="entry name" value="HYDROLASE ALPHA/BETA FOLD FAMILY"/>
    <property type="match status" value="1"/>
</dbReference>
<accession>A0A3E1K7S6</accession>
<reference evidence="2 3" key="1">
    <citation type="submission" date="2018-08" db="EMBL/GenBank/DDBJ databases">
        <title>Wenzhouxiangella salilacus sp. nov., a novel bacterium isolated from a saline lake in Xinjiang Province, China.</title>
        <authorList>
            <person name="Han S."/>
        </authorList>
    </citation>
    <scope>NUCLEOTIDE SEQUENCE [LARGE SCALE GENOMIC DNA]</scope>
    <source>
        <strain evidence="2 3">XDB06</strain>
    </source>
</reference>
<evidence type="ECO:0000313" key="2">
    <source>
        <dbReference type="EMBL" id="RFF29737.1"/>
    </source>
</evidence>